<reference evidence="2" key="2">
    <citation type="submission" date="2025-09" db="UniProtKB">
        <authorList>
            <consortium name="Ensembl"/>
        </authorList>
    </citation>
    <scope>IDENTIFICATION</scope>
</reference>
<proteinExistence type="predicted"/>
<dbReference type="Ensembl" id="ENSPMGT00000024071.1">
    <property type="protein sequence ID" value="ENSPMGP00000022601.1"/>
    <property type="gene ID" value="ENSPMGG00000018289.1"/>
</dbReference>
<sequence length="68" mass="6744">MVQTSPSCNVIPPDASPSVPPDASPSVPPDASPSVPPDASPSVPPDTTCRSFSSAPTTSTDLNINASP</sequence>
<dbReference type="Proteomes" id="UP000261520">
    <property type="component" value="Unplaced"/>
</dbReference>
<accession>A0A3B4B1Z6</accession>
<feature type="region of interest" description="Disordered" evidence="1">
    <location>
        <begin position="1"/>
        <end position="68"/>
    </location>
</feature>
<feature type="compositionally biased region" description="Pro residues" evidence="1">
    <location>
        <begin position="14"/>
        <end position="44"/>
    </location>
</feature>
<evidence type="ECO:0000256" key="1">
    <source>
        <dbReference type="SAM" id="MobiDB-lite"/>
    </source>
</evidence>
<feature type="compositionally biased region" description="Polar residues" evidence="1">
    <location>
        <begin position="48"/>
        <end position="68"/>
    </location>
</feature>
<keyword evidence="3" id="KW-1185">Reference proteome</keyword>
<evidence type="ECO:0000313" key="3">
    <source>
        <dbReference type="Proteomes" id="UP000261520"/>
    </source>
</evidence>
<reference evidence="2" key="1">
    <citation type="submission" date="2025-08" db="UniProtKB">
        <authorList>
            <consortium name="Ensembl"/>
        </authorList>
    </citation>
    <scope>IDENTIFICATION</scope>
</reference>
<protein>
    <submittedName>
        <fullName evidence="2">Uncharacterized protein</fullName>
    </submittedName>
</protein>
<organism evidence="2 3">
    <name type="scientific">Periophthalmus magnuspinnatus</name>
    <dbReference type="NCBI Taxonomy" id="409849"/>
    <lineage>
        <taxon>Eukaryota</taxon>
        <taxon>Metazoa</taxon>
        <taxon>Chordata</taxon>
        <taxon>Craniata</taxon>
        <taxon>Vertebrata</taxon>
        <taxon>Euteleostomi</taxon>
        <taxon>Actinopterygii</taxon>
        <taxon>Neopterygii</taxon>
        <taxon>Teleostei</taxon>
        <taxon>Neoteleostei</taxon>
        <taxon>Acanthomorphata</taxon>
        <taxon>Gobiaria</taxon>
        <taxon>Gobiiformes</taxon>
        <taxon>Gobioidei</taxon>
        <taxon>Gobiidae</taxon>
        <taxon>Oxudercinae</taxon>
        <taxon>Periophthalmus</taxon>
    </lineage>
</organism>
<evidence type="ECO:0000313" key="2">
    <source>
        <dbReference type="Ensembl" id="ENSPMGP00000022601.1"/>
    </source>
</evidence>
<name>A0A3B4B1Z6_9GOBI</name>
<dbReference type="AlphaFoldDB" id="A0A3B4B1Z6"/>